<dbReference type="AlphaFoldDB" id="A0A6L2LL64"/>
<accession>A0A6L2LL64</accession>
<protein>
    <submittedName>
        <fullName evidence="2">Uncharacterized protein</fullName>
    </submittedName>
</protein>
<dbReference type="EMBL" id="BKCJ010004433">
    <property type="protein sequence ID" value="GEU61014.1"/>
    <property type="molecule type" value="Genomic_DNA"/>
</dbReference>
<evidence type="ECO:0000313" key="2">
    <source>
        <dbReference type="EMBL" id="GEU61014.1"/>
    </source>
</evidence>
<feature type="region of interest" description="Disordered" evidence="1">
    <location>
        <begin position="158"/>
        <end position="187"/>
    </location>
</feature>
<name>A0A6L2LL64_TANCI</name>
<proteinExistence type="predicted"/>
<organism evidence="2">
    <name type="scientific">Tanacetum cinerariifolium</name>
    <name type="common">Dalmatian daisy</name>
    <name type="synonym">Chrysanthemum cinerariifolium</name>
    <dbReference type="NCBI Taxonomy" id="118510"/>
    <lineage>
        <taxon>Eukaryota</taxon>
        <taxon>Viridiplantae</taxon>
        <taxon>Streptophyta</taxon>
        <taxon>Embryophyta</taxon>
        <taxon>Tracheophyta</taxon>
        <taxon>Spermatophyta</taxon>
        <taxon>Magnoliopsida</taxon>
        <taxon>eudicotyledons</taxon>
        <taxon>Gunneridae</taxon>
        <taxon>Pentapetalae</taxon>
        <taxon>asterids</taxon>
        <taxon>campanulids</taxon>
        <taxon>Asterales</taxon>
        <taxon>Asteraceae</taxon>
        <taxon>Asteroideae</taxon>
        <taxon>Anthemideae</taxon>
        <taxon>Anthemidinae</taxon>
        <taxon>Tanacetum</taxon>
    </lineage>
</organism>
<evidence type="ECO:0000256" key="1">
    <source>
        <dbReference type="SAM" id="MobiDB-lite"/>
    </source>
</evidence>
<sequence>MSNDPKMAERLVPRFLLDGGKETAGETDYCVILVKLPKNGTHQELHHVNSLFFRMCLLCELVTQQNIYDSGPKITTWKKKSQAADAIFVPHARNRKMKNSSLDNACTSILFPAFLIICINLRHVSISCSTAASYIQRINLKTKGLLKTLIYTSEINPSSKKSRCISPSHVTRMEEHDSSEPSNDNTNVANALQEPFVVEQDPGKNSSQSPPQINHHCCYGCGNPLEDIFCHQCTCELCGNGAHFGYNCSPKVSIVLDPKPFNNQTVDELPQTLPSFNPTCYFEDGNSFTYDSKSNLVHDSPNVFDPPLQPPLYSCEFCGNDARYGHYCTPQVPFIYPKPCYNQDFNFPQDFHDFQQQYLYCENCGVTHEAYQCQPMNEDYYHEQNSFYDPSSFGFDQFQPPQYTINHLIFNAQNDLFNSQNKLMEQLTSMCDMIPACCYYDDDDDYTIAITHKEPDNSLSMRDEHLDTIPAMESDEFIKPSAKNLVPNPSESEDEYECDVPTYEVFTTFSNILFDADYDFSSSDDQSFYNEYIPKKIYSNPLFDEEIISMKIDPYHFNAESDLIESLLNRDSSIISSSSKIDSLFDEFAGELTIFKSIPPGINKTDCDPEEETRFIKRLLYDKSSPHPPEEFISKNSDTAFESFSPFPIPVEDSGSLMEEIDLSFTPDYPMSLGIKEDDYDSEGDILILEELLNSDSLSLPENESFHFDIPSFSRPPTKPPDGNTRILNVKVMGDISEHKVPLPRLKPTLVPNQKKSLNLLSHQGHEAFQPFTECPMMIYGKNTPILDVPFFHFYPP</sequence>
<gene>
    <name evidence="2" type="ORF">Tci_032992</name>
</gene>
<reference evidence="2" key="1">
    <citation type="journal article" date="2019" name="Sci. Rep.">
        <title>Draft genome of Tanacetum cinerariifolium, the natural source of mosquito coil.</title>
        <authorList>
            <person name="Yamashiro T."/>
            <person name="Shiraishi A."/>
            <person name="Satake H."/>
            <person name="Nakayama K."/>
        </authorList>
    </citation>
    <scope>NUCLEOTIDE SEQUENCE</scope>
</reference>
<comment type="caution">
    <text evidence="2">The sequence shown here is derived from an EMBL/GenBank/DDBJ whole genome shotgun (WGS) entry which is preliminary data.</text>
</comment>